<dbReference type="InterPro" id="IPR003855">
    <property type="entry name" value="K+_transporter"/>
</dbReference>
<dbReference type="PANTHER" id="PTHR30540">
    <property type="entry name" value="OSMOTIC STRESS POTASSIUM TRANSPORTER"/>
    <property type="match status" value="1"/>
</dbReference>
<evidence type="ECO:0000256" key="7">
    <source>
        <dbReference type="ARBA" id="ARBA00022847"/>
    </source>
</evidence>
<evidence type="ECO:0000256" key="4">
    <source>
        <dbReference type="ARBA" id="ARBA00022475"/>
    </source>
</evidence>
<evidence type="ECO:0000256" key="6">
    <source>
        <dbReference type="ARBA" id="ARBA00022692"/>
    </source>
</evidence>
<keyword evidence="8 12" id="KW-0630">Potassium</keyword>
<dbReference type="HAMAP" id="MF_01522">
    <property type="entry name" value="Kup"/>
    <property type="match status" value="1"/>
</dbReference>
<keyword evidence="10 12" id="KW-0406">Ion transport</keyword>
<keyword evidence="4 12" id="KW-1003">Cell membrane</keyword>
<feature type="transmembrane region" description="Helical" evidence="12">
    <location>
        <begin position="341"/>
        <end position="361"/>
    </location>
</feature>
<feature type="transmembrane region" description="Helical" evidence="12">
    <location>
        <begin position="427"/>
        <end position="444"/>
    </location>
</feature>
<sequence>MTESTIKSPHTSMMALGALGVVFGDIGTSPLYALTTCFHSDGGIPIDHANVLGILSLIFWSLMIVVSLKFAIIIMRADNKGEGGIMALLALNLHNPKFGPKMRNILIALGLFGAALFFGDGIITPAISVLSAVEGLSVGTSVFTPYILPITISVLIALFMIQRRGTAAVGRYFGPIMLLWFITIGLIGLNKVIEHPAILALVNPYWAIHFFVIHPMTAFITMGAIVLTITGAEALYADMGHFGRRPIQWAWFIVVLPCLVLNYAGEGVLVLQNPAAIENPFYLLVPKMLMYPMIVLATIATVIASQAVISGVFSMIRQAMQLGYLPRMTILHTSESEIGQIYIPVLNWLLLILIVILVAMFKSSASLASAYGIAVTITLFCDTLLVACLMYYAWNWSLPKMLLVAIPFLVPDLLFLTSNMLKITDGGWFPLSVGVIAFTIMMTWKRGRTLVLEKLKAGSPPLDIFIQSVSKHAFKVSGTAVFLTTNQNIVPNALMHNLKHNKVLHEKNILLTVVAEDVPYVDVESRVRVEQIDDHFYRLVACYGFKESLNVPHALEQGLALLRLPCDFMQISFFISRERILHTVGSGMAPWREKLFISMTRNTSAISDYFQIPPNRVVEIGSQIEI</sequence>
<feature type="transmembrane region" description="Helical" evidence="12">
    <location>
        <begin position="249"/>
        <end position="271"/>
    </location>
</feature>
<evidence type="ECO:0000256" key="1">
    <source>
        <dbReference type="ARBA" id="ARBA00004141"/>
    </source>
</evidence>
<keyword evidence="5 12" id="KW-0633">Potassium transport</keyword>
<evidence type="ECO:0000256" key="2">
    <source>
        <dbReference type="ARBA" id="ARBA00007019"/>
    </source>
</evidence>
<evidence type="ECO:0000256" key="9">
    <source>
        <dbReference type="ARBA" id="ARBA00022989"/>
    </source>
</evidence>
<dbReference type="KEGG" id="mbah:HYN46_15445"/>
<evidence type="ECO:0000256" key="3">
    <source>
        <dbReference type="ARBA" id="ARBA00022448"/>
    </source>
</evidence>
<feature type="transmembrane region" description="Helical" evidence="12">
    <location>
        <begin position="49"/>
        <end position="72"/>
    </location>
</feature>
<comment type="subcellular location">
    <subcellularLocation>
        <location evidence="12">Cell membrane</location>
        <topology evidence="12">Multi-pass membrane protein</topology>
    </subcellularLocation>
    <subcellularLocation>
        <location evidence="1">Membrane</location>
        <topology evidence="1">Multi-pass membrane protein</topology>
    </subcellularLocation>
</comment>
<feature type="domain" description="K+ potassium transporter C-terminal" evidence="14">
    <location>
        <begin position="477"/>
        <end position="626"/>
    </location>
</feature>
<keyword evidence="3 12" id="KW-0813">Transport</keyword>
<dbReference type="AlphaFoldDB" id="A0A345PA00"/>
<evidence type="ECO:0000259" key="13">
    <source>
        <dbReference type="Pfam" id="PF02705"/>
    </source>
</evidence>
<proteinExistence type="inferred from homology"/>
<dbReference type="GO" id="GO:0015079">
    <property type="term" value="F:potassium ion transmembrane transporter activity"/>
    <property type="evidence" value="ECO:0007669"/>
    <property type="project" value="UniProtKB-UniRule"/>
</dbReference>
<comment type="function">
    <text evidence="12">Transport of potassium into the cell. Likely operates as a K(+):H(+) symporter.</text>
</comment>
<evidence type="ECO:0000256" key="12">
    <source>
        <dbReference type="HAMAP-Rule" id="MF_01522"/>
    </source>
</evidence>
<dbReference type="GO" id="GO:0005886">
    <property type="term" value="C:plasma membrane"/>
    <property type="evidence" value="ECO:0007669"/>
    <property type="project" value="UniProtKB-SubCell"/>
</dbReference>
<dbReference type="EMBL" id="CP031222">
    <property type="protein sequence ID" value="AXI04109.1"/>
    <property type="molecule type" value="Genomic_DNA"/>
</dbReference>
<dbReference type="PANTHER" id="PTHR30540:SF79">
    <property type="entry name" value="LOW AFFINITY POTASSIUM TRANSPORT SYSTEM PROTEIN KUP"/>
    <property type="match status" value="1"/>
</dbReference>
<feature type="transmembrane region" description="Helical" evidence="12">
    <location>
        <begin position="142"/>
        <end position="161"/>
    </location>
</feature>
<organism evidence="15 16">
    <name type="scientific">Aquirhabdus parva</name>
    <dbReference type="NCBI Taxonomy" id="2283318"/>
    <lineage>
        <taxon>Bacteria</taxon>
        <taxon>Pseudomonadati</taxon>
        <taxon>Pseudomonadota</taxon>
        <taxon>Gammaproteobacteria</taxon>
        <taxon>Moraxellales</taxon>
        <taxon>Moraxellaceae</taxon>
        <taxon>Aquirhabdus</taxon>
    </lineage>
</organism>
<keyword evidence="11 12" id="KW-0472">Membrane</keyword>
<dbReference type="InterPro" id="IPR023051">
    <property type="entry name" value="Kup"/>
</dbReference>
<evidence type="ECO:0000259" key="14">
    <source>
        <dbReference type="Pfam" id="PF22776"/>
    </source>
</evidence>
<feature type="transmembrane region" description="Helical" evidence="12">
    <location>
        <begin position="105"/>
        <end position="130"/>
    </location>
</feature>
<feature type="domain" description="K+ potassium transporter integral membrane" evidence="13">
    <location>
        <begin position="15"/>
        <end position="467"/>
    </location>
</feature>
<evidence type="ECO:0000256" key="10">
    <source>
        <dbReference type="ARBA" id="ARBA00023065"/>
    </source>
</evidence>
<dbReference type="InterPro" id="IPR053951">
    <property type="entry name" value="K_trans_N"/>
</dbReference>
<dbReference type="InterPro" id="IPR053952">
    <property type="entry name" value="K_trans_C"/>
</dbReference>
<evidence type="ECO:0000256" key="5">
    <source>
        <dbReference type="ARBA" id="ARBA00022538"/>
    </source>
</evidence>
<feature type="transmembrane region" description="Helical" evidence="12">
    <location>
        <begin position="173"/>
        <end position="193"/>
    </location>
</feature>
<feature type="transmembrane region" description="Helical" evidence="12">
    <location>
        <begin position="373"/>
        <end position="394"/>
    </location>
</feature>
<comment type="similarity">
    <text evidence="2 12">Belongs to the HAK/KUP transporter (TC 2.A.72) family.</text>
</comment>
<keyword evidence="9 12" id="KW-1133">Transmembrane helix</keyword>
<dbReference type="RefSeq" id="WP_114900217.1">
    <property type="nucleotide sequence ID" value="NZ_CP031222.1"/>
</dbReference>
<comment type="caution">
    <text evidence="12">Lacks conserved residue(s) required for the propagation of feature annotation.</text>
</comment>
<evidence type="ECO:0000256" key="11">
    <source>
        <dbReference type="ARBA" id="ARBA00023136"/>
    </source>
</evidence>
<reference evidence="15 16" key="1">
    <citation type="submission" date="2018-07" db="EMBL/GenBank/DDBJ databases">
        <title>Genome sequencing of Moraxellaceae gen. HYN0046.</title>
        <authorList>
            <person name="Kim M."/>
            <person name="Yi H."/>
        </authorList>
    </citation>
    <scope>NUCLEOTIDE SEQUENCE [LARGE SCALE GENOMIC DNA]</scope>
    <source>
        <strain evidence="15 16">HYN0046</strain>
    </source>
</reference>
<evidence type="ECO:0000256" key="8">
    <source>
        <dbReference type="ARBA" id="ARBA00022958"/>
    </source>
</evidence>
<dbReference type="Proteomes" id="UP000253940">
    <property type="component" value="Chromosome"/>
</dbReference>
<dbReference type="Pfam" id="PF22776">
    <property type="entry name" value="K_trans_C"/>
    <property type="match status" value="1"/>
</dbReference>
<gene>
    <name evidence="12" type="primary">kup</name>
    <name evidence="15" type="ORF">HYN46_15445</name>
</gene>
<dbReference type="OrthoDB" id="9805577at2"/>
<name>A0A345PA00_9GAMM</name>
<protein>
    <recommendedName>
        <fullName evidence="12">Probable potassium transport system protein Kup</fullName>
    </recommendedName>
</protein>
<accession>A0A345PA00</accession>
<feature type="transmembrane region" description="Helical" evidence="12">
    <location>
        <begin position="205"/>
        <end position="229"/>
    </location>
</feature>
<feature type="transmembrane region" description="Helical" evidence="12">
    <location>
        <begin position="291"/>
        <end position="320"/>
    </location>
</feature>
<evidence type="ECO:0000313" key="15">
    <source>
        <dbReference type="EMBL" id="AXI04109.1"/>
    </source>
</evidence>
<dbReference type="Pfam" id="PF02705">
    <property type="entry name" value="K_trans"/>
    <property type="match status" value="1"/>
</dbReference>
<keyword evidence="6 12" id="KW-0812">Transmembrane</keyword>
<evidence type="ECO:0000313" key="16">
    <source>
        <dbReference type="Proteomes" id="UP000253940"/>
    </source>
</evidence>
<comment type="catalytic activity">
    <reaction evidence="12">
        <text>K(+)(in) + H(+)(in) = K(+)(out) + H(+)(out)</text>
        <dbReference type="Rhea" id="RHEA:28490"/>
        <dbReference type="ChEBI" id="CHEBI:15378"/>
        <dbReference type="ChEBI" id="CHEBI:29103"/>
    </reaction>
</comment>
<keyword evidence="16" id="KW-1185">Reference proteome</keyword>
<dbReference type="GO" id="GO:0015293">
    <property type="term" value="F:symporter activity"/>
    <property type="evidence" value="ECO:0007669"/>
    <property type="project" value="UniProtKB-UniRule"/>
</dbReference>
<keyword evidence="7 12" id="KW-0769">Symport</keyword>